<sequence length="92" mass="9764">MLVICDNLDGETPANAHTWPEAYIGVMDGRKKALPGSGECARLVYPATLAEWVPMQCPSLLEILRASIGHMGNDQLRSIPEAGSGFLPLGSG</sequence>
<proteinExistence type="predicted"/>
<accession>A0A1D3K8E9</accession>
<dbReference type="AlphaFoldDB" id="A0A1D3K8E9"/>
<organism evidence="1 2">
    <name type="scientific">Pseudomonas veronii 1YdBTEX2</name>
    <dbReference type="NCBI Taxonomy" id="1295141"/>
    <lineage>
        <taxon>Bacteria</taxon>
        <taxon>Pseudomonadati</taxon>
        <taxon>Pseudomonadota</taxon>
        <taxon>Gammaproteobacteria</taxon>
        <taxon>Pseudomonadales</taxon>
        <taxon>Pseudomonadaceae</taxon>
        <taxon>Pseudomonas</taxon>
    </lineage>
</organism>
<dbReference type="EMBL" id="LT599584">
    <property type="protein sequence ID" value="SBW84525.1"/>
    <property type="molecule type" value="Genomic_DNA"/>
</dbReference>
<gene>
    <name evidence="1" type="ORF">PVE_R2G0499</name>
</gene>
<name>A0A1D3K8E9_PSEVE</name>
<dbReference type="Proteomes" id="UP000245431">
    <property type="component" value="Chromosome PVE_r2"/>
</dbReference>
<reference evidence="2" key="1">
    <citation type="submission" date="2016-07" db="EMBL/GenBank/DDBJ databases">
        <authorList>
            <person name="Florea S."/>
            <person name="Webb J.S."/>
            <person name="Jaromczyk J."/>
            <person name="Schardl C.L."/>
        </authorList>
    </citation>
    <scope>NUCLEOTIDE SEQUENCE [LARGE SCALE GENOMIC DNA]</scope>
    <source>
        <strain evidence="2">1YdBTEX2</strain>
    </source>
</reference>
<evidence type="ECO:0000313" key="1">
    <source>
        <dbReference type="EMBL" id="SBW84525.1"/>
    </source>
</evidence>
<protein>
    <submittedName>
        <fullName evidence="1">Uncharacterized protein</fullName>
    </submittedName>
</protein>
<evidence type="ECO:0000313" key="2">
    <source>
        <dbReference type="Proteomes" id="UP000245431"/>
    </source>
</evidence>